<feature type="domain" description="PAC" evidence="13">
    <location>
        <begin position="564"/>
        <end position="617"/>
    </location>
</feature>
<name>A0ABR8CAJ8_9CYAN</name>
<feature type="domain" description="CBS" evidence="14">
    <location>
        <begin position="86"/>
        <end position="144"/>
    </location>
</feature>
<dbReference type="InterPro" id="IPR003594">
    <property type="entry name" value="HATPase_dom"/>
</dbReference>
<evidence type="ECO:0000313" key="15">
    <source>
        <dbReference type="EMBL" id="MBD2317709.1"/>
    </source>
</evidence>
<feature type="domain" description="Response regulatory" evidence="11">
    <location>
        <begin position="1046"/>
        <end position="1162"/>
    </location>
</feature>
<feature type="domain" description="PAS" evidence="12">
    <location>
        <begin position="193"/>
        <end position="243"/>
    </location>
</feature>
<dbReference type="InterPro" id="IPR035965">
    <property type="entry name" value="PAS-like_dom_sf"/>
</dbReference>
<dbReference type="SUPFAM" id="SSF55781">
    <property type="entry name" value="GAF domain-like"/>
    <property type="match status" value="1"/>
</dbReference>
<dbReference type="Pfam" id="PF08447">
    <property type="entry name" value="PAS_3"/>
    <property type="match status" value="1"/>
</dbReference>
<evidence type="ECO:0000256" key="6">
    <source>
        <dbReference type="ARBA" id="ARBA00023012"/>
    </source>
</evidence>
<dbReference type="SMART" id="SM00116">
    <property type="entry name" value="CBS"/>
    <property type="match status" value="2"/>
</dbReference>
<dbReference type="PROSITE" id="PS50112">
    <property type="entry name" value="PAS"/>
    <property type="match status" value="3"/>
</dbReference>
<dbReference type="InterPro" id="IPR029016">
    <property type="entry name" value="GAF-like_dom_sf"/>
</dbReference>
<dbReference type="PROSITE" id="PS50110">
    <property type="entry name" value="RESPONSE_REGULATORY"/>
    <property type="match status" value="1"/>
</dbReference>
<dbReference type="InterPro" id="IPR011006">
    <property type="entry name" value="CheY-like_superfamily"/>
</dbReference>
<dbReference type="SUPFAM" id="SSF47384">
    <property type="entry name" value="Homodimeric domain of signal transducing histidine kinase"/>
    <property type="match status" value="1"/>
</dbReference>
<dbReference type="SUPFAM" id="SSF52172">
    <property type="entry name" value="CheY-like"/>
    <property type="match status" value="1"/>
</dbReference>
<feature type="domain" description="CBS" evidence="14">
    <location>
        <begin position="15"/>
        <end position="79"/>
    </location>
</feature>
<dbReference type="Pfam" id="PF13426">
    <property type="entry name" value="PAS_9"/>
    <property type="match status" value="1"/>
</dbReference>
<keyword evidence="6" id="KW-0902">Two-component regulatory system</keyword>
<evidence type="ECO:0000256" key="7">
    <source>
        <dbReference type="PROSITE-ProRule" id="PRU00169"/>
    </source>
</evidence>
<feature type="domain" description="PAC" evidence="13">
    <location>
        <begin position="258"/>
        <end position="313"/>
    </location>
</feature>
<accession>A0ABR8CAJ8</accession>
<protein>
    <recommendedName>
        <fullName evidence="2">histidine kinase</fullName>
        <ecNumber evidence="2">2.7.13.3</ecNumber>
    </recommendedName>
</protein>
<evidence type="ECO:0000256" key="8">
    <source>
        <dbReference type="PROSITE-ProRule" id="PRU00703"/>
    </source>
</evidence>
<dbReference type="CDD" id="cd17546">
    <property type="entry name" value="REC_hyHK_CKI1_RcsC-like"/>
    <property type="match status" value="1"/>
</dbReference>
<organism evidence="15 16">
    <name type="scientific">Phormidium tenue FACHB-1050</name>
    <dbReference type="NCBI Taxonomy" id="2692857"/>
    <lineage>
        <taxon>Bacteria</taxon>
        <taxon>Bacillati</taxon>
        <taxon>Cyanobacteriota</taxon>
        <taxon>Cyanophyceae</taxon>
        <taxon>Oscillatoriophycideae</taxon>
        <taxon>Oscillatoriales</taxon>
        <taxon>Oscillatoriaceae</taxon>
        <taxon>Phormidium</taxon>
    </lineage>
</organism>
<dbReference type="Pfam" id="PF00512">
    <property type="entry name" value="HisKA"/>
    <property type="match status" value="1"/>
</dbReference>
<dbReference type="Pfam" id="PF08448">
    <property type="entry name" value="PAS_4"/>
    <property type="match status" value="1"/>
</dbReference>
<dbReference type="SUPFAM" id="SSF55785">
    <property type="entry name" value="PYP-like sensor domain (PAS domain)"/>
    <property type="match status" value="3"/>
</dbReference>
<sequence>MNAKSLLIRKQLLSAIALDPLIVAVDTGVITAIASMEKTGSSCVLVVRNNHETEAISLVGIVTKHDIFQSIAQHVLLDNLSIQSVMHDSVVTIQESALLDFPSVLKIYQQHRIHHLPVLDGDRLVGVLSQDALIDLLTQNVLQGGFEDQDLSILDHEDSRDISEKIDSTITAGVTSLHDLTTLKQVKESLQNREQFLRTIYEGVEQAIFTVDVLEDGEFRLVAFNPAAERLSGRLTAEICGKSPTEEIRQNYIACVQAGTSITYEECLVFKGQPTWWITTLNPIYDALGRICRIVGTSTNISQRKKMETALQNLIESTSAVTGEDFFPALVSHIARALNVSYAVVTEVEGDRLHTLAIWTTDTLQTDFLYDFAKSPCQRTLQDGMFFCDRSLQQQFPEDRDLVGMGVDSYLGLVLRDSHERAIGTLCILDKQPIQDPQWAENLLRVFASRAAVELERERAMYALEQLNQELETRVQERTAALQESQRFIQQIADASPNVLYLYNLQEQRNIYVNREIGIILGYTPDEIQSMGSNLFTNLIHPDDFKRLVSYHAQILAAQDGEILEFEYRIRHVNGEWRWFYGRDAVFKRDADGHVIQTIGTAQDITERKRLEQEQSNLLSILEASTDYILIADITGQVIWNNKALKRMRGLYSDAEVKQQRPIDYYPQWTVDMLEDKAKPIVIAEGSWLGETALLDADGQEILVSQLLLGHKSSEGEVEFFSAIMRDIRVQKDYEQQLEQTNAEMLRATRLKDEFLANMSHELRTPLNAILGMSEALQEEVFGKLNERQAASISTVESSGRHLLGLINDILELSKIEAGKLELDIDQVSITDLCKSSLVFVKQQAFKKQVQLNESFPRDMKTISVDERRMRQVLINLLTNAVKFTPTGGKVTIEVHYEPIDFNLAERIPIIRPTQLPDSHPAMHDWIPHDDCYVCISVIDTGIGIKPEDQEKLFQPFVQIDSSLNRQYEGTGLGLALVKRIVEMHGGDVSIHSELGTGSCFTLRLPHISQLDQKSLLIASPFDKRFPKTELLTVTAEPPHYVNPYLILLAEDNETNIITMSSYLSAKGYQILCAKNGQEAIAMALSSQPDLILMDVQMPVMDGLEAMRQMRQIPSLANTPIIALTALAMTGDRDRCIKAGANEYLTKPVKLRLLTQTIQNLLNI</sequence>
<dbReference type="InterPro" id="IPR036890">
    <property type="entry name" value="HATPase_C_sf"/>
</dbReference>
<dbReference type="PROSITE" id="PS50113">
    <property type="entry name" value="PAC"/>
    <property type="match status" value="3"/>
</dbReference>
<dbReference type="CDD" id="cd16922">
    <property type="entry name" value="HATPase_EvgS-ArcB-TorS-like"/>
    <property type="match status" value="1"/>
</dbReference>
<dbReference type="Pfam" id="PF02518">
    <property type="entry name" value="HATPase_c"/>
    <property type="match status" value="1"/>
</dbReference>
<keyword evidence="5" id="KW-0418">Kinase</keyword>
<evidence type="ECO:0000256" key="1">
    <source>
        <dbReference type="ARBA" id="ARBA00000085"/>
    </source>
</evidence>
<dbReference type="Gene3D" id="3.30.450.40">
    <property type="match status" value="1"/>
</dbReference>
<evidence type="ECO:0000259" key="12">
    <source>
        <dbReference type="PROSITE" id="PS50112"/>
    </source>
</evidence>
<feature type="domain" description="PAS" evidence="12">
    <location>
        <begin position="614"/>
        <end position="651"/>
    </location>
</feature>
<dbReference type="InterPro" id="IPR001789">
    <property type="entry name" value="Sig_transdc_resp-reg_receiver"/>
</dbReference>
<evidence type="ECO:0000256" key="5">
    <source>
        <dbReference type="ARBA" id="ARBA00022777"/>
    </source>
</evidence>
<dbReference type="PROSITE" id="PS50109">
    <property type="entry name" value="HIS_KIN"/>
    <property type="match status" value="1"/>
</dbReference>
<dbReference type="Gene3D" id="3.30.565.10">
    <property type="entry name" value="Histidine kinase-like ATPase, C-terminal domain"/>
    <property type="match status" value="1"/>
</dbReference>
<dbReference type="InterPro" id="IPR003018">
    <property type="entry name" value="GAF"/>
</dbReference>
<dbReference type="InterPro" id="IPR000014">
    <property type="entry name" value="PAS"/>
</dbReference>
<proteinExistence type="predicted"/>
<evidence type="ECO:0000259" key="10">
    <source>
        <dbReference type="PROSITE" id="PS50109"/>
    </source>
</evidence>
<dbReference type="SUPFAM" id="SSF55874">
    <property type="entry name" value="ATPase domain of HSP90 chaperone/DNA topoisomerase II/histidine kinase"/>
    <property type="match status" value="1"/>
</dbReference>
<comment type="catalytic activity">
    <reaction evidence="1">
        <text>ATP + protein L-histidine = ADP + protein N-phospho-L-histidine.</text>
        <dbReference type="EC" id="2.7.13.3"/>
    </reaction>
</comment>
<dbReference type="Proteomes" id="UP000618445">
    <property type="component" value="Unassembled WGS sequence"/>
</dbReference>
<dbReference type="InterPro" id="IPR036097">
    <property type="entry name" value="HisK_dim/P_sf"/>
</dbReference>
<evidence type="ECO:0000256" key="9">
    <source>
        <dbReference type="SAM" id="Coils"/>
    </source>
</evidence>
<dbReference type="InterPro" id="IPR046342">
    <property type="entry name" value="CBS_dom_sf"/>
</dbReference>
<dbReference type="EMBL" id="JACJQY010000018">
    <property type="protein sequence ID" value="MBD2317709.1"/>
    <property type="molecule type" value="Genomic_DNA"/>
</dbReference>
<dbReference type="EC" id="2.7.13.3" evidence="2"/>
<feature type="coiled-coil region" evidence="9">
    <location>
        <begin position="450"/>
        <end position="484"/>
    </location>
</feature>
<dbReference type="SMART" id="SM00388">
    <property type="entry name" value="HisKA"/>
    <property type="match status" value="1"/>
</dbReference>
<keyword evidence="9" id="KW-0175">Coiled coil</keyword>
<dbReference type="InterPro" id="IPR000644">
    <property type="entry name" value="CBS_dom"/>
</dbReference>
<dbReference type="NCBIfam" id="TIGR00229">
    <property type="entry name" value="sensory_box"/>
    <property type="match status" value="3"/>
</dbReference>
<dbReference type="CDD" id="cd00082">
    <property type="entry name" value="HisKA"/>
    <property type="match status" value="1"/>
</dbReference>
<dbReference type="PRINTS" id="PR00344">
    <property type="entry name" value="BCTRLSENSOR"/>
</dbReference>
<feature type="domain" description="Histidine kinase" evidence="10">
    <location>
        <begin position="758"/>
        <end position="1009"/>
    </location>
</feature>
<keyword evidence="3 7" id="KW-0597">Phosphoprotein</keyword>
<feature type="domain" description="PAC" evidence="13">
    <location>
        <begin position="688"/>
        <end position="740"/>
    </location>
</feature>
<evidence type="ECO:0000256" key="4">
    <source>
        <dbReference type="ARBA" id="ARBA00022679"/>
    </source>
</evidence>
<dbReference type="PANTHER" id="PTHR43047:SF63">
    <property type="entry name" value="HISTIDINE KINASE"/>
    <property type="match status" value="1"/>
</dbReference>
<dbReference type="RefSeq" id="WP_190578532.1">
    <property type="nucleotide sequence ID" value="NZ_CAWPQU010000010.1"/>
</dbReference>
<dbReference type="InterPro" id="IPR005467">
    <property type="entry name" value="His_kinase_dom"/>
</dbReference>
<dbReference type="SMART" id="SM00086">
    <property type="entry name" value="PAC"/>
    <property type="match status" value="3"/>
</dbReference>
<evidence type="ECO:0000256" key="3">
    <source>
        <dbReference type="ARBA" id="ARBA00022553"/>
    </source>
</evidence>
<dbReference type="InterPro" id="IPR004358">
    <property type="entry name" value="Sig_transdc_His_kin-like_C"/>
</dbReference>
<dbReference type="Gene3D" id="3.10.580.10">
    <property type="entry name" value="CBS-domain"/>
    <property type="match status" value="1"/>
</dbReference>
<dbReference type="PANTHER" id="PTHR43047">
    <property type="entry name" value="TWO-COMPONENT HISTIDINE PROTEIN KINASE"/>
    <property type="match status" value="1"/>
</dbReference>
<evidence type="ECO:0000259" key="13">
    <source>
        <dbReference type="PROSITE" id="PS50113"/>
    </source>
</evidence>
<dbReference type="SMART" id="SM00091">
    <property type="entry name" value="PAS"/>
    <property type="match status" value="3"/>
</dbReference>
<dbReference type="Gene3D" id="1.10.287.130">
    <property type="match status" value="1"/>
</dbReference>
<dbReference type="InterPro" id="IPR013656">
    <property type="entry name" value="PAS_4"/>
</dbReference>
<dbReference type="InterPro" id="IPR000700">
    <property type="entry name" value="PAS-assoc_C"/>
</dbReference>
<dbReference type="CDD" id="cd00130">
    <property type="entry name" value="PAS"/>
    <property type="match status" value="2"/>
</dbReference>
<dbReference type="SMART" id="SM00448">
    <property type="entry name" value="REC"/>
    <property type="match status" value="1"/>
</dbReference>
<evidence type="ECO:0000259" key="11">
    <source>
        <dbReference type="PROSITE" id="PS50110"/>
    </source>
</evidence>
<dbReference type="Gene3D" id="3.40.50.2300">
    <property type="match status" value="1"/>
</dbReference>
<reference evidence="15 16" key="1">
    <citation type="journal article" date="2020" name="ISME J.">
        <title>Comparative genomics reveals insights into cyanobacterial evolution and habitat adaptation.</title>
        <authorList>
            <person name="Chen M.Y."/>
            <person name="Teng W.K."/>
            <person name="Zhao L."/>
            <person name="Hu C.X."/>
            <person name="Zhou Y.K."/>
            <person name="Han B.P."/>
            <person name="Song L.R."/>
            <person name="Shu W.S."/>
        </authorList>
    </citation>
    <scope>NUCLEOTIDE SEQUENCE [LARGE SCALE GENOMIC DNA]</scope>
    <source>
        <strain evidence="15 16">FACHB-1050</strain>
    </source>
</reference>
<dbReference type="InterPro" id="IPR001610">
    <property type="entry name" value="PAC"/>
</dbReference>
<dbReference type="Pfam" id="PF01590">
    <property type="entry name" value="GAF"/>
    <property type="match status" value="1"/>
</dbReference>
<dbReference type="Pfam" id="PF00571">
    <property type="entry name" value="CBS"/>
    <property type="match status" value="2"/>
</dbReference>
<comment type="caution">
    <text evidence="15">The sequence shown here is derived from an EMBL/GenBank/DDBJ whole genome shotgun (WGS) entry which is preliminary data.</text>
</comment>
<evidence type="ECO:0000256" key="2">
    <source>
        <dbReference type="ARBA" id="ARBA00012438"/>
    </source>
</evidence>
<feature type="modified residue" description="4-aspartylphosphate" evidence="7">
    <location>
        <position position="1095"/>
    </location>
</feature>
<dbReference type="InterPro" id="IPR003661">
    <property type="entry name" value="HisK_dim/P_dom"/>
</dbReference>
<keyword evidence="8" id="KW-0129">CBS domain</keyword>
<dbReference type="PROSITE" id="PS51371">
    <property type="entry name" value="CBS"/>
    <property type="match status" value="2"/>
</dbReference>
<dbReference type="SMART" id="SM00387">
    <property type="entry name" value="HATPase_c"/>
    <property type="match status" value="1"/>
</dbReference>
<feature type="domain" description="PAS" evidence="12">
    <location>
        <begin position="485"/>
        <end position="559"/>
    </location>
</feature>
<evidence type="ECO:0000259" key="14">
    <source>
        <dbReference type="PROSITE" id="PS51371"/>
    </source>
</evidence>
<keyword evidence="4" id="KW-0808">Transferase</keyword>
<dbReference type="SUPFAM" id="SSF54631">
    <property type="entry name" value="CBS-domain pair"/>
    <property type="match status" value="1"/>
</dbReference>
<evidence type="ECO:0000313" key="16">
    <source>
        <dbReference type="Proteomes" id="UP000618445"/>
    </source>
</evidence>
<dbReference type="Pfam" id="PF00072">
    <property type="entry name" value="Response_reg"/>
    <property type="match status" value="1"/>
</dbReference>
<keyword evidence="16" id="KW-1185">Reference proteome</keyword>
<dbReference type="Gene3D" id="3.30.450.20">
    <property type="entry name" value="PAS domain"/>
    <property type="match status" value="3"/>
</dbReference>
<gene>
    <name evidence="15" type="ORF">H6G05_12750</name>
</gene>
<dbReference type="SMART" id="SM00065">
    <property type="entry name" value="GAF"/>
    <property type="match status" value="1"/>
</dbReference>
<dbReference type="InterPro" id="IPR013655">
    <property type="entry name" value="PAS_fold_3"/>
</dbReference>